<dbReference type="Pfam" id="PF10601">
    <property type="entry name" value="zf-LITAF-like"/>
    <property type="match status" value="1"/>
</dbReference>
<evidence type="ECO:0000256" key="8">
    <source>
        <dbReference type="SAM" id="Phobius"/>
    </source>
</evidence>
<dbReference type="AlphaFoldDB" id="A0A8S1AKH6"/>
<keyword evidence="5" id="KW-0479">Metal-binding</keyword>
<evidence type="ECO:0000313" key="12">
    <source>
        <dbReference type="Proteomes" id="UP000494106"/>
    </source>
</evidence>
<keyword evidence="12" id="KW-1185">Reference proteome</keyword>
<keyword evidence="8" id="KW-1133">Transmembrane helix</keyword>
<protein>
    <recommendedName>
        <fullName evidence="9">LITAF domain-containing protein</fullName>
    </recommendedName>
</protein>
<dbReference type="Proteomes" id="UP000494106">
    <property type="component" value="Unassembled WGS sequence"/>
</dbReference>
<sequence>MDMSNSINPSQSEPARLEVYSETSTVYREPPPPYSSEILVTNQPTIRQEIIVQPPLKSLPTFYNCPNCEKRILTNVQYLNSRKTHLFAGFICGFTVWCMLCCVGIIPYIVNTCKKAHHYCPNCNSFLGAYSRV</sequence>
<proteinExistence type="inferred from homology"/>
<dbReference type="SMART" id="SM00714">
    <property type="entry name" value="LITAF"/>
    <property type="match status" value="1"/>
</dbReference>
<evidence type="ECO:0000256" key="2">
    <source>
        <dbReference type="ARBA" id="ARBA00004481"/>
    </source>
</evidence>
<evidence type="ECO:0000313" key="11">
    <source>
        <dbReference type="EMBL" id="CAB3249201.1"/>
    </source>
</evidence>
<keyword evidence="7 8" id="KW-0472">Membrane</keyword>
<name>A0A8S1AKH6_ARCPL</name>
<keyword evidence="8" id="KW-0812">Transmembrane</keyword>
<accession>A0A8S1AKH6</accession>
<comment type="subcellular location">
    <subcellularLocation>
        <location evidence="2">Endosome membrane</location>
        <topology evidence="2">Peripheral membrane protein</topology>
    </subcellularLocation>
    <subcellularLocation>
        <location evidence="1">Late endosome membrane</location>
    </subcellularLocation>
    <subcellularLocation>
        <location evidence="3">Lysosome membrane</location>
        <topology evidence="3">Peripheral membrane protein</topology>
        <orientation evidence="3">Cytoplasmic side</orientation>
    </subcellularLocation>
</comment>
<dbReference type="PANTHER" id="PTHR23292:SF6">
    <property type="entry name" value="FI16602P1-RELATED"/>
    <property type="match status" value="1"/>
</dbReference>
<dbReference type="EMBL" id="CADEBC010000525">
    <property type="protein sequence ID" value="CAB3245775.1"/>
    <property type="molecule type" value="Genomic_DNA"/>
</dbReference>
<evidence type="ECO:0000313" key="10">
    <source>
        <dbReference type="EMBL" id="CAB3245775.1"/>
    </source>
</evidence>
<dbReference type="InterPro" id="IPR037519">
    <property type="entry name" value="LITAF_fam"/>
</dbReference>
<evidence type="ECO:0000259" key="9">
    <source>
        <dbReference type="PROSITE" id="PS51837"/>
    </source>
</evidence>
<comment type="caution">
    <text evidence="10">The sequence shown here is derived from an EMBL/GenBank/DDBJ whole genome shotgun (WGS) entry which is preliminary data.</text>
</comment>
<dbReference type="PANTHER" id="PTHR23292">
    <property type="entry name" value="LIPOPOLYSACCHARIDE-INDUCED TUMOR NECROSIS FACTOR-ALPHA FACTOR"/>
    <property type="match status" value="1"/>
</dbReference>
<gene>
    <name evidence="10" type="ORF">APLA_LOCUS10590</name>
    <name evidence="11" type="ORF">APLA_LOCUS12728</name>
</gene>
<dbReference type="GO" id="GO:0031902">
    <property type="term" value="C:late endosome membrane"/>
    <property type="evidence" value="ECO:0007669"/>
    <property type="project" value="UniProtKB-SubCell"/>
</dbReference>
<evidence type="ECO:0000256" key="3">
    <source>
        <dbReference type="ARBA" id="ARBA00004630"/>
    </source>
</evidence>
<dbReference type="OrthoDB" id="5599753at2759"/>
<reference evidence="12 13" key="1">
    <citation type="submission" date="2020-04" db="EMBL/GenBank/DDBJ databases">
        <authorList>
            <person name="Wallbank WR R."/>
            <person name="Pardo Diaz C."/>
            <person name="Kozak K."/>
            <person name="Martin S."/>
            <person name="Jiggins C."/>
            <person name="Moest M."/>
            <person name="Warren A I."/>
            <person name="Byers J.R.P. K."/>
            <person name="Montejo-Kovacevich G."/>
            <person name="Yen C E."/>
        </authorList>
    </citation>
    <scope>NUCLEOTIDE SEQUENCE [LARGE SCALE GENOMIC DNA]</scope>
</reference>
<dbReference type="Proteomes" id="UP000494256">
    <property type="component" value="Unassembled WGS sequence"/>
</dbReference>
<feature type="domain" description="LITAF" evidence="9">
    <location>
        <begin position="47"/>
        <end position="132"/>
    </location>
</feature>
<comment type="similarity">
    <text evidence="4">Belongs to the CDIP1/LITAF family.</text>
</comment>
<organism evidence="10 12">
    <name type="scientific">Arctia plantaginis</name>
    <name type="common">Wood tiger moth</name>
    <name type="synonym">Phalaena plantaginis</name>
    <dbReference type="NCBI Taxonomy" id="874455"/>
    <lineage>
        <taxon>Eukaryota</taxon>
        <taxon>Metazoa</taxon>
        <taxon>Ecdysozoa</taxon>
        <taxon>Arthropoda</taxon>
        <taxon>Hexapoda</taxon>
        <taxon>Insecta</taxon>
        <taxon>Pterygota</taxon>
        <taxon>Neoptera</taxon>
        <taxon>Endopterygota</taxon>
        <taxon>Lepidoptera</taxon>
        <taxon>Glossata</taxon>
        <taxon>Ditrysia</taxon>
        <taxon>Noctuoidea</taxon>
        <taxon>Erebidae</taxon>
        <taxon>Arctiinae</taxon>
        <taxon>Arctia</taxon>
    </lineage>
</organism>
<feature type="transmembrane region" description="Helical" evidence="8">
    <location>
        <begin position="86"/>
        <end position="110"/>
    </location>
</feature>
<evidence type="ECO:0000256" key="5">
    <source>
        <dbReference type="ARBA" id="ARBA00022723"/>
    </source>
</evidence>
<dbReference type="GO" id="GO:0005765">
    <property type="term" value="C:lysosomal membrane"/>
    <property type="evidence" value="ECO:0007669"/>
    <property type="project" value="UniProtKB-SubCell"/>
</dbReference>
<dbReference type="PROSITE" id="PS51837">
    <property type="entry name" value="LITAF"/>
    <property type="match status" value="1"/>
</dbReference>
<evidence type="ECO:0000256" key="4">
    <source>
        <dbReference type="ARBA" id="ARBA00005975"/>
    </source>
</evidence>
<evidence type="ECO:0000256" key="7">
    <source>
        <dbReference type="ARBA" id="ARBA00023136"/>
    </source>
</evidence>
<evidence type="ECO:0000256" key="1">
    <source>
        <dbReference type="ARBA" id="ARBA00004414"/>
    </source>
</evidence>
<dbReference type="GO" id="GO:0008270">
    <property type="term" value="F:zinc ion binding"/>
    <property type="evidence" value="ECO:0007669"/>
    <property type="project" value="TreeGrafter"/>
</dbReference>
<dbReference type="InterPro" id="IPR006629">
    <property type="entry name" value="LITAF"/>
</dbReference>
<evidence type="ECO:0000313" key="13">
    <source>
        <dbReference type="Proteomes" id="UP000494256"/>
    </source>
</evidence>
<dbReference type="EMBL" id="CADEBD010000344">
    <property type="protein sequence ID" value="CAB3249201.1"/>
    <property type="molecule type" value="Genomic_DNA"/>
</dbReference>
<evidence type="ECO:0000256" key="6">
    <source>
        <dbReference type="ARBA" id="ARBA00022833"/>
    </source>
</evidence>
<keyword evidence="6" id="KW-0862">Zinc</keyword>